<gene>
    <name evidence="7" type="ORF">P278_15890</name>
</gene>
<dbReference type="AlphaFoldDB" id="W2URD3"/>
<reference evidence="8" key="1">
    <citation type="submission" date="2013-11" db="EMBL/GenBank/DDBJ databases">
        <title>Draft genome sequence from a member of Zhouia, isolated tidal flat.</title>
        <authorList>
            <person name="Jin H."/>
            <person name="Jeon C.O."/>
        </authorList>
    </citation>
    <scope>NUCLEOTIDE SEQUENCE [LARGE SCALE GENOMIC DNA]</scope>
    <source>
        <strain evidence="8">AD3</strain>
    </source>
</reference>
<evidence type="ECO:0000313" key="7">
    <source>
        <dbReference type="EMBL" id="ETN95867.1"/>
    </source>
</evidence>
<dbReference type="PANTHER" id="PTHR24421:SF10">
    <property type="entry name" value="NITRATE_NITRITE SENSOR PROTEIN NARQ"/>
    <property type="match status" value="1"/>
</dbReference>
<keyword evidence="6" id="KW-0812">Transmembrane</keyword>
<keyword evidence="5" id="KW-0902">Two-component regulatory system</keyword>
<feature type="transmembrane region" description="Helical" evidence="6">
    <location>
        <begin position="429"/>
        <end position="448"/>
    </location>
</feature>
<dbReference type="GO" id="GO:0000160">
    <property type="term" value="P:phosphorelay signal transduction system"/>
    <property type="evidence" value="ECO:0007669"/>
    <property type="project" value="UniProtKB-KW"/>
</dbReference>
<dbReference type="SUPFAM" id="SSF48452">
    <property type="entry name" value="TPR-like"/>
    <property type="match status" value="1"/>
</dbReference>
<sequence length="651" mass="74604">MTTPKAIYFFILIIILGTVSCNNQKDHPSENDTFLNQIDSLYDSVEQLKEKKLIDMALSKNNTALQLAKSKNVPEIYQNLLRQRIVLLGRKRPLDSTFHYSDILLNDYTRAKDTANIAYIKYLKGFYFKKDNQIDSAIGNYYQAVQLYKYLNDSLNVAKRSLDLVKILNDKANYQVAEKTAIDGLKYLNKKTANKLYINLKNHLAIISKNKGQYKEALYWYNRALSIAKDSLSVISIKNNMAVVYLKQEHFTKAFNTLSSIVYDTLLRNPKNITLNARVIDNWAFAKSKLGHIDAEKYLLEALELRKQKNVPENLNASYIHLAEHYADKNNRMAFKMAQKAYETAKTYQNVDDQLLALSMIIATSETPRQYALKYHRLSDSLHKAREQANISYAKIIYDTERNRNENALLKSNAQLNALEISKVKTRNIALGLILIIVIGAVIWRYHLIKNKHQREKELATYETERLISKRVHDEVANDVFHTLTSLQNEPKVSPVLEQLENQLDKLYHKTRDISKEYGDIDTGTNFAVGLKDMLASYHSEHANVIIRNIDTIPWRRLNHSKKVAIYRCVQELMVNMKKHSQATLVALMFESDPNLLTVKYSDNGIGLDLSITPRAGGLKNVENRIEAANGTVTFANSSTQGLVIIIEIPF</sequence>
<dbReference type="GO" id="GO:0004673">
    <property type="term" value="F:protein histidine kinase activity"/>
    <property type="evidence" value="ECO:0007669"/>
    <property type="project" value="UniProtKB-EC"/>
</dbReference>
<dbReference type="EC" id="2.7.13.3" evidence="2"/>
<proteinExistence type="predicted"/>
<dbReference type="Gene3D" id="3.30.565.10">
    <property type="entry name" value="Histidine kinase-like ATPase, C-terminal domain"/>
    <property type="match status" value="1"/>
</dbReference>
<dbReference type="InterPro" id="IPR011990">
    <property type="entry name" value="TPR-like_helical_dom_sf"/>
</dbReference>
<dbReference type="STRING" id="376730.SAMN04487906_0765"/>
<dbReference type="eggNOG" id="COG4585">
    <property type="taxonomic scope" value="Bacteria"/>
</dbReference>
<evidence type="ECO:0000256" key="5">
    <source>
        <dbReference type="ARBA" id="ARBA00023012"/>
    </source>
</evidence>
<evidence type="ECO:0000256" key="2">
    <source>
        <dbReference type="ARBA" id="ARBA00012438"/>
    </source>
</evidence>
<reference evidence="7 8" key="2">
    <citation type="journal article" date="2016" name="Genome Announc.">
        <title>Draft Genome Sequence of Zhouia amylolytica AD3, Isolated from Tidal Flat Sediment.</title>
        <authorList>
            <person name="Jia B."/>
            <person name="Jin H.M."/>
            <person name="Lee H.J."/>
            <person name="Jeon C.O."/>
        </authorList>
    </citation>
    <scope>NUCLEOTIDE SEQUENCE [LARGE SCALE GENOMIC DNA]</scope>
    <source>
        <strain evidence="7 8">AD3</strain>
    </source>
</reference>
<protein>
    <recommendedName>
        <fullName evidence="2">histidine kinase</fullName>
        <ecNumber evidence="2">2.7.13.3</ecNumber>
    </recommendedName>
</protein>
<dbReference type="PANTHER" id="PTHR24421">
    <property type="entry name" value="NITRATE/NITRITE SENSOR PROTEIN NARX-RELATED"/>
    <property type="match status" value="1"/>
</dbReference>
<dbReference type="Gene3D" id="1.25.40.10">
    <property type="entry name" value="Tetratricopeptide repeat domain"/>
    <property type="match status" value="1"/>
</dbReference>
<comment type="caution">
    <text evidence="7">The sequence shown here is derived from an EMBL/GenBank/DDBJ whole genome shotgun (WGS) entry which is preliminary data.</text>
</comment>
<keyword evidence="6" id="KW-1133">Transmembrane helix</keyword>
<organism evidence="7 8">
    <name type="scientific">Zhouia amylolytica AD3</name>
    <dbReference type="NCBI Taxonomy" id="1286632"/>
    <lineage>
        <taxon>Bacteria</taxon>
        <taxon>Pseudomonadati</taxon>
        <taxon>Bacteroidota</taxon>
        <taxon>Flavobacteriia</taxon>
        <taxon>Flavobacteriales</taxon>
        <taxon>Flavobacteriaceae</taxon>
        <taxon>Zhouia</taxon>
    </lineage>
</organism>
<keyword evidence="6" id="KW-0472">Membrane</keyword>
<dbReference type="SMART" id="SM00028">
    <property type="entry name" value="TPR"/>
    <property type="match status" value="2"/>
</dbReference>
<evidence type="ECO:0000313" key="8">
    <source>
        <dbReference type="Proteomes" id="UP000018850"/>
    </source>
</evidence>
<keyword evidence="3" id="KW-0808">Transferase</keyword>
<evidence type="ECO:0000256" key="1">
    <source>
        <dbReference type="ARBA" id="ARBA00000085"/>
    </source>
</evidence>
<keyword evidence="4" id="KW-0418">Kinase</keyword>
<dbReference type="InterPro" id="IPR036890">
    <property type="entry name" value="HATPase_C_sf"/>
</dbReference>
<dbReference type="PROSITE" id="PS51257">
    <property type="entry name" value="PROKAR_LIPOPROTEIN"/>
    <property type="match status" value="1"/>
</dbReference>
<dbReference type="InterPro" id="IPR019734">
    <property type="entry name" value="TPR_rpt"/>
</dbReference>
<dbReference type="Proteomes" id="UP000018850">
    <property type="component" value="Unassembled WGS sequence"/>
</dbReference>
<dbReference type="EMBL" id="AYXY01000019">
    <property type="protein sequence ID" value="ETN95867.1"/>
    <property type="molecule type" value="Genomic_DNA"/>
</dbReference>
<accession>W2URD3</accession>
<dbReference type="CDD" id="cd16917">
    <property type="entry name" value="HATPase_UhpB-NarQ-NarX-like"/>
    <property type="match status" value="1"/>
</dbReference>
<dbReference type="SUPFAM" id="SSF55874">
    <property type="entry name" value="ATPase domain of HSP90 chaperone/DNA topoisomerase II/histidine kinase"/>
    <property type="match status" value="1"/>
</dbReference>
<dbReference type="RefSeq" id="WP_038264566.1">
    <property type="nucleotide sequence ID" value="NZ_AYXY01000019.1"/>
</dbReference>
<dbReference type="InterPro" id="IPR050482">
    <property type="entry name" value="Sensor_HK_TwoCompSys"/>
</dbReference>
<keyword evidence="8" id="KW-1185">Reference proteome</keyword>
<name>W2URD3_9FLAO</name>
<evidence type="ECO:0000256" key="4">
    <source>
        <dbReference type="ARBA" id="ARBA00022777"/>
    </source>
</evidence>
<evidence type="ECO:0000256" key="3">
    <source>
        <dbReference type="ARBA" id="ARBA00022679"/>
    </source>
</evidence>
<comment type="catalytic activity">
    <reaction evidence="1">
        <text>ATP + protein L-histidine = ADP + protein N-phospho-L-histidine.</text>
        <dbReference type="EC" id="2.7.13.3"/>
    </reaction>
</comment>
<evidence type="ECO:0000256" key="6">
    <source>
        <dbReference type="SAM" id="Phobius"/>
    </source>
</evidence>